<dbReference type="EMBL" id="CP027845">
    <property type="protein sequence ID" value="AVP88013.1"/>
    <property type="molecule type" value="Genomic_DNA"/>
</dbReference>
<keyword evidence="1" id="KW-0472">Membrane</keyword>
<gene>
    <name evidence="2" type="ORF">phytr_10860</name>
</gene>
<keyword evidence="3" id="KW-1185">Reference proteome</keyword>
<proteinExistence type="predicted"/>
<keyword evidence="1" id="KW-0812">Transmembrane</keyword>
<evidence type="ECO:0000313" key="2">
    <source>
        <dbReference type="EMBL" id="AVP88013.1"/>
    </source>
</evidence>
<evidence type="ECO:0000313" key="3">
    <source>
        <dbReference type="Proteomes" id="UP000241762"/>
    </source>
</evidence>
<reference evidence="2 3" key="1">
    <citation type="submission" date="2018-03" db="EMBL/GenBank/DDBJ databases">
        <title>A gene transfer event suggests a long-term partnership between eustigmatophyte algae and a novel lineage of endosymbiotic bacteria.</title>
        <authorList>
            <person name="Yurchenko T."/>
            <person name="Sevcikova T."/>
            <person name="Pribyl P."/>
            <person name="El Karkouri K."/>
            <person name="Klimes V."/>
            <person name="Amaral R."/>
            <person name="Zbrankova V."/>
            <person name="Kim E."/>
            <person name="Raoult D."/>
            <person name="Santos L.M.A."/>
            <person name="Elias M."/>
        </authorList>
    </citation>
    <scope>NUCLEOTIDE SEQUENCE [LARGE SCALE GENOMIC DNA]</scope>
    <source>
        <strain evidence="2">CCALA 838</strain>
    </source>
</reference>
<feature type="transmembrane region" description="Helical" evidence="1">
    <location>
        <begin position="25"/>
        <end position="44"/>
    </location>
</feature>
<dbReference type="KEGG" id="ptc:phytr_10860"/>
<name>A0A2P1P9R1_9RICK</name>
<keyword evidence="1" id="KW-1133">Transmembrane helix</keyword>
<dbReference type="Proteomes" id="UP000241762">
    <property type="component" value="Chromosome"/>
</dbReference>
<feature type="transmembrane region" description="Helical" evidence="1">
    <location>
        <begin position="50"/>
        <end position="69"/>
    </location>
</feature>
<accession>A0A2P1P9R1</accession>
<protein>
    <submittedName>
        <fullName evidence="2">Uncharacterized protein</fullName>
    </submittedName>
</protein>
<dbReference type="AlphaFoldDB" id="A0A2P1P9R1"/>
<organism evidence="2 3">
    <name type="scientific">Candidatus Phycorickettsia trachydisci</name>
    <dbReference type="NCBI Taxonomy" id="2115978"/>
    <lineage>
        <taxon>Bacteria</taxon>
        <taxon>Pseudomonadati</taxon>
        <taxon>Pseudomonadota</taxon>
        <taxon>Alphaproteobacteria</taxon>
        <taxon>Rickettsiales</taxon>
        <taxon>Rickettsiaceae</taxon>
        <taxon>Candidatus Phycorickettsia</taxon>
    </lineage>
</organism>
<evidence type="ECO:0000256" key="1">
    <source>
        <dbReference type="SAM" id="Phobius"/>
    </source>
</evidence>
<sequence length="72" mass="8627">MHALPSNKDIQNLKIFIKKKEPNKYLAFIITVFCYFFKIINYLRFFGLDFVYAILIFSVGHNLLTNYLLEIF</sequence>